<evidence type="ECO:0000313" key="3">
    <source>
        <dbReference type="EMBL" id="MFC6996065.1"/>
    </source>
</evidence>
<evidence type="ECO:0000256" key="2">
    <source>
        <dbReference type="SAM" id="SignalP"/>
    </source>
</evidence>
<feature type="chain" id="PRO_5045889588" evidence="2">
    <location>
        <begin position="25"/>
        <end position="90"/>
    </location>
</feature>
<name>A0ABW2DEP6_9BACT</name>
<reference evidence="4" key="1">
    <citation type="journal article" date="2019" name="Int. J. Syst. Evol. Microbiol.">
        <title>The Global Catalogue of Microorganisms (GCM) 10K type strain sequencing project: providing services to taxonomists for standard genome sequencing and annotation.</title>
        <authorList>
            <consortium name="The Broad Institute Genomics Platform"/>
            <consortium name="The Broad Institute Genome Sequencing Center for Infectious Disease"/>
            <person name="Wu L."/>
            <person name="Ma J."/>
        </authorList>
    </citation>
    <scope>NUCLEOTIDE SEQUENCE [LARGE SCALE GENOMIC DNA]</scope>
    <source>
        <strain evidence="4">CGMCC 4.7393</strain>
    </source>
</reference>
<feature type="signal peptide" evidence="2">
    <location>
        <begin position="1"/>
        <end position="24"/>
    </location>
</feature>
<dbReference type="Pfam" id="PF20077">
    <property type="entry name" value="CcmD_alt"/>
    <property type="match status" value="1"/>
</dbReference>
<sequence length="90" mass="10080">MKMYKYILTLLLFWAVGTSAPVIAQTTAETTSSSSTPLQSNPDVEMADVMRQDGKIYIVVAVLVSILLGVLVYLINLDRKVSRLEKEFRQ</sequence>
<evidence type="ECO:0000313" key="4">
    <source>
        <dbReference type="Proteomes" id="UP001596405"/>
    </source>
</evidence>
<accession>A0ABW2DEP6</accession>
<dbReference type="RefSeq" id="WP_239693436.1">
    <property type="nucleotide sequence ID" value="NZ_JBHSYQ010000001.1"/>
</dbReference>
<organism evidence="3 4">
    <name type="scientific">Rufibacter roseus</name>
    <dbReference type="NCBI Taxonomy" id="1567108"/>
    <lineage>
        <taxon>Bacteria</taxon>
        <taxon>Pseudomonadati</taxon>
        <taxon>Bacteroidota</taxon>
        <taxon>Cytophagia</taxon>
        <taxon>Cytophagales</taxon>
        <taxon>Hymenobacteraceae</taxon>
        <taxon>Rufibacter</taxon>
    </lineage>
</organism>
<dbReference type="EMBL" id="JBHSYQ010000001">
    <property type="protein sequence ID" value="MFC6996065.1"/>
    <property type="molecule type" value="Genomic_DNA"/>
</dbReference>
<keyword evidence="1" id="KW-0812">Transmembrane</keyword>
<keyword evidence="4" id="KW-1185">Reference proteome</keyword>
<keyword evidence="1" id="KW-0472">Membrane</keyword>
<gene>
    <name evidence="3" type="ORF">ACFQHR_00450</name>
</gene>
<feature type="transmembrane region" description="Helical" evidence="1">
    <location>
        <begin position="56"/>
        <end position="76"/>
    </location>
</feature>
<protein>
    <submittedName>
        <fullName evidence="3">CcmD family protein</fullName>
    </submittedName>
</protein>
<proteinExistence type="predicted"/>
<keyword evidence="1" id="KW-1133">Transmembrane helix</keyword>
<keyword evidence="2" id="KW-0732">Signal</keyword>
<dbReference type="Proteomes" id="UP001596405">
    <property type="component" value="Unassembled WGS sequence"/>
</dbReference>
<evidence type="ECO:0000256" key="1">
    <source>
        <dbReference type="SAM" id="Phobius"/>
    </source>
</evidence>
<comment type="caution">
    <text evidence="3">The sequence shown here is derived from an EMBL/GenBank/DDBJ whole genome shotgun (WGS) entry which is preliminary data.</text>
</comment>